<comment type="caution">
    <text evidence="9">The sequence shown here is derived from an EMBL/GenBank/DDBJ whole genome shotgun (WGS) entry which is preliminary data.</text>
</comment>
<keyword evidence="8" id="KW-0732">Signal</keyword>
<evidence type="ECO:0000256" key="7">
    <source>
        <dbReference type="ARBA" id="ARBA00023237"/>
    </source>
</evidence>
<evidence type="ECO:0000313" key="10">
    <source>
        <dbReference type="Proteomes" id="UP000619838"/>
    </source>
</evidence>
<evidence type="ECO:0000256" key="3">
    <source>
        <dbReference type="ARBA" id="ARBA00022448"/>
    </source>
</evidence>
<sequence>MQRILTVLMLLFLPCAVTAEETLQELPTGTLTLAGAQQLALNNNPSMQKALASVRAAEARLGQAYSAWWPSITATGGYYRNHADIQPDWQPDISVVKNLNEFNAGLEANWLLFDGFARKARTLAARRGVDQARHLEHNAKRLLLQSVSTAYYQAQLAREQMRIALQNMSFNRSLEHNASIRYRVGSAPKSEMLNFSARALQAESDLIDAKKSFRIALTVLGELTALPSTASLDTLYPEPVDTTSAFLAEHETLSPDEQLRHALRERPDLLALQAAVDAARQKKNAAMGAWAPTIAAVAGVDYLKQSDITPEQEEVTAYAGIAAEWKLFTGGKRSAEFQEKKADLLALQADREQKELAVRSAVRQALLDVEAAGENLERRQKSHELTRRIRDDVQKLYTTGAANITRLNEAQTDLVRAAGLAAAGLIEYRLAEEQLLLETGMHKRLQTSR</sequence>
<accession>A0ABR9XTI5</accession>
<dbReference type="InterPro" id="IPR051906">
    <property type="entry name" value="TolC-like"/>
</dbReference>
<name>A0ABR9XTI5_9CHLB</name>
<keyword evidence="5" id="KW-0812">Transmembrane</keyword>
<feature type="signal peptide" evidence="8">
    <location>
        <begin position="1"/>
        <end position="19"/>
    </location>
</feature>
<comment type="similarity">
    <text evidence="2">Belongs to the outer membrane factor (OMF) (TC 1.B.17) family.</text>
</comment>
<keyword evidence="7" id="KW-0998">Cell outer membrane</keyword>
<dbReference type="RefSeq" id="WP_175187680.1">
    <property type="nucleotide sequence ID" value="NZ_JABVZQ010000015.1"/>
</dbReference>
<proteinExistence type="inferred from homology"/>
<dbReference type="Gene3D" id="1.20.1600.10">
    <property type="entry name" value="Outer membrane efflux proteins (OEP)"/>
    <property type="match status" value="1"/>
</dbReference>
<gene>
    <name evidence="9" type="ORF">INT08_09325</name>
</gene>
<reference evidence="9 10" key="1">
    <citation type="journal article" date="2020" name="Microorganisms">
        <title>Simultaneous Genome Sequencing of Prosthecochloris ethylica and Desulfuromonas acetoxidans within a Syntrophic Mixture Reveals Unique Pili and Protein Interactions.</title>
        <authorList>
            <person name="Kyndt J.A."/>
            <person name="Van Beeumen J.J."/>
            <person name="Meyer T.E."/>
        </authorList>
    </citation>
    <scope>NUCLEOTIDE SEQUENCE [LARGE SCALE GENOMIC DNA]</scope>
    <source>
        <strain evidence="9 10">N3</strain>
    </source>
</reference>
<dbReference type="InterPro" id="IPR003423">
    <property type="entry name" value="OMP_efflux"/>
</dbReference>
<dbReference type="Proteomes" id="UP000619838">
    <property type="component" value="Unassembled WGS sequence"/>
</dbReference>
<evidence type="ECO:0000256" key="2">
    <source>
        <dbReference type="ARBA" id="ARBA00007613"/>
    </source>
</evidence>
<evidence type="ECO:0000256" key="4">
    <source>
        <dbReference type="ARBA" id="ARBA00022452"/>
    </source>
</evidence>
<evidence type="ECO:0000256" key="8">
    <source>
        <dbReference type="SAM" id="SignalP"/>
    </source>
</evidence>
<evidence type="ECO:0000256" key="5">
    <source>
        <dbReference type="ARBA" id="ARBA00022692"/>
    </source>
</evidence>
<keyword evidence="3" id="KW-0813">Transport</keyword>
<dbReference type="PANTHER" id="PTHR30026:SF20">
    <property type="entry name" value="OUTER MEMBRANE PROTEIN TOLC"/>
    <property type="match status" value="1"/>
</dbReference>
<comment type="subcellular location">
    <subcellularLocation>
        <location evidence="1">Cell outer membrane</location>
    </subcellularLocation>
</comment>
<feature type="chain" id="PRO_5047485588" evidence="8">
    <location>
        <begin position="20"/>
        <end position="449"/>
    </location>
</feature>
<evidence type="ECO:0000256" key="6">
    <source>
        <dbReference type="ARBA" id="ARBA00023136"/>
    </source>
</evidence>
<keyword evidence="4" id="KW-1134">Transmembrane beta strand</keyword>
<organism evidence="9 10">
    <name type="scientific">Prosthecochloris ethylica</name>
    <dbReference type="NCBI Taxonomy" id="2743976"/>
    <lineage>
        <taxon>Bacteria</taxon>
        <taxon>Pseudomonadati</taxon>
        <taxon>Chlorobiota</taxon>
        <taxon>Chlorobiia</taxon>
        <taxon>Chlorobiales</taxon>
        <taxon>Chlorobiaceae</taxon>
        <taxon>Prosthecochloris</taxon>
    </lineage>
</organism>
<evidence type="ECO:0000313" key="9">
    <source>
        <dbReference type="EMBL" id="MBF0637366.1"/>
    </source>
</evidence>
<protein>
    <submittedName>
        <fullName evidence="9">TolC family protein</fullName>
    </submittedName>
</protein>
<keyword evidence="6" id="KW-0472">Membrane</keyword>
<dbReference type="EMBL" id="JADGII010000018">
    <property type="protein sequence ID" value="MBF0637366.1"/>
    <property type="molecule type" value="Genomic_DNA"/>
</dbReference>
<dbReference type="PANTHER" id="PTHR30026">
    <property type="entry name" value="OUTER MEMBRANE PROTEIN TOLC"/>
    <property type="match status" value="1"/>
</dbReference>
<evidence type="ECO:0000256" key="1">
    <source>
        <dbReference type="ARBA" id="ARBA00004442"/>
    </source>
</evidence>
<keyword evidence="10" id="KW-1185">Reference proteome</keyword>
<dbReference type="Pfam" id="PF02321">
    <property type="entry name" value="OEP"/>
    <property type="match status" value="2"/>
</dbReference>
<dbReference type="SUPFAM" id="SSF56954">
    <property type="entry name" value="Outer membrane efflux proteins (OEP)"/>
    <property type="match status" value="1"/>
</dbReference>